<dbReference type="GO" id="GO:0003924">
    <property type="term" value="F:GTPase activity"/>
    <property type="evidence" value="ECO:0007669"/>
    <property type="project" value="InterPro"/>
</dbReference>
<dbReference type="Pfam" id="PF00071">
    <property type="entry name" value="Ras"/>
    <property type="match status" value="1"/>
</dbReference>
<dbReference type="Pfam" id="PF00646">
    <property type="entry name" value="F-box"/>
    <property type="match status" value="1"/>
</dbReference>
<dbReference type="OrthoDB" id="6094744at2759"/>
<dbReference type="InterPro" id="IPR036047">
    <property type="entry name" value="F-box-like_dom_sf"/>
</dbReference>
<keyword evidence="1" id="KW-0547">Nucleotide-binding</keyword>
<dbReference type="PRINTS" id="PR00449">
    <property type="entry name" value="RASTRNSFRMNG"/>
</dbReference>
<dbReference type="OMA" id="MINEHEW"/>
<dbReference type="Gene3D" id="3.40.50.300">
    <property type="entry name" value="P-loop containing nucleotide triphosphate hydrolases"/>
    <property type="match status" value="1"/>
</dbReference>
<accession>D2VST8</accession>
<name>D2VST8_NAEGR</name>
<reference evidence="3 4" key="1">
    <citation type="journal article" date="2010" name="Cell">
        <title>The genome of Naegleria gruberi illuminates early eukaryotic versatility.</title>
        <authorList>
            <person name="Fritz-Laylin L.K."/>
            <person name="Prochnik S.E."/>
            <person name="Ginger M.L."/>
            <person name="Dacks J.B."/>
            <person name="Carpenter M.L."/>
            <person name="Field M.C."/>
            <person name="Kuo A."/>
            <person name="Paredez A."/>
            <person name="Chapman J."/>
            <person name="Pham J."/>
            <person name="Shu S."/>
            <person name="Neupane R."/>
            <person name="Cipriano M."/>
            <person name="Mancuso J."/>
            <person name="Tu H."/>
            <person name="Salamov A."/>
            <person name="Lindquist E."/>
            <person name="Shapiro H."/>
            <person name="Lucas S."/>
            <person name="Grigoriev I.V."/>
            <person name="Cande W.Z."/>
            <person name="Fulton C."/>
            <person name="Rokhsar D.S."/>
            <person name="Dawson S.C."/>
        </authorList>
    </citation>
    <scope>NUCLEOTIDE SEQUENCE [LARGE SCALE GENOMIC DNA]</scope>
    <source>
        <strain evidence="3 4">NEG-M</strain>
    </source>
</reference>
<dbReference type="InterPro" id="IPR001810">
    <property type="entry name" value="F-box_dom"/>
</dbReference>
<dbReference type="GeneID" id="8854678"/>
<evidence type="ECO:0000256" key="1">
    <source>
        <dbReference type="ARBA" id="ARBA00022741"/>
    </source>
</evidence>
<sequence length="371" mass="43443">MEDDGTGSESTKANFLSPLYRELPLEIIKECFSFLDMIEIVLSIGFVCSEWRNTFAWPLISHHMKECWLYDCIHDDANEQVNSFDDLFGKRLGRNCLRYMMRNFVFNLAQQVMRKHDASEKGIFKLDSRDYLEYSQLLKLYFSKFNIPFTLISQAKYQRSEILGLECNDPTVQSIRISKKKNPKYEKNLFTHKALILGKQKTGKTNFLNSFSEVPFSDNPPYEEHSFKTKFLNFGEMFRVKSQIWEWNDKIFYYCPQLFDPLSAIFITFDITNRSSFDSIIQGLLAYRDNRKKYAEVVVIGLKSDLRDSNSVTRQEVERVLIQQLLFEGSYYIEVSSKYRTNIDSAMWFTSLLVSSIHLFTNIPPPTSSAP</sequence>
<dbReference type="PROSITE" id="PS51419">
    <property type="entry name" value="RAB"/>
    <property type="match status" value="1"/>
</dbReference>
<dbReference type="eggNOG" id="KOG0087">
    <property type="taxonomic scope" value="Eukaryota"/>
</dbReference>
<dbReference type="EMBL" id="GG738894">
    <property type="protein sequence ID" value="EFC40254.1"/>
    <property type="molecule type" value="Genomic_DNA"/>
</dbReference>
<evidence type="ECO:0000313" key="3">
    <source>
        <dbReference type="EMBL" id="EFC40254.1"/>
    </source>
</evidence>
<dbReference type="VEuPathDB" id="AmoebaDB:NAEGRDRAFT_72057"/>
<protein>
    <submittedName>
        <fullName evidence="3">Rab family member</fullName>
    </submittedName>
</protein>
<dbReference type="InParanoid" id="D2VST8"/>
<dbReference type="InterPro" id="IPR001806">
    <property type="entry name" value="Small_GTPase"/>
</dbReference>
<dbReference type="SUPFAM" id="SSF52540">
    <property type="entry name" value="P-loop containing nucleoside triphosphate hydrolases"/>
    <property type="match status" value="1"/>
</dbReference>
<proteinExistence type="predicted"/>
<keyword evidence="4" id="KW-1185">Reference proteome</keyword>
<gene>
    <name evidence="3" type="ORF">NAEGRDRAFT_72057</name>
</gene>
<dbReference type="PANTHER" id="PTHR47978">
    <property type="match status" value="1"/>
</dbReference>
<dbReference type="InterPro" id="IPR027417">
    <property type="entry name" value="P-loop_NTPase"/>
</dbReference>
<feature type="domain" description="F-box" evidence="2">
    <location>
        <begin position="22"/>
        <end position="58"/>
    </location>
</feature>
<dbReference type="KEGG" id="ngr:NAEGRDRAFT_72057"/>
<dbReference type="GO" id="GO:0005525">
    <property type="term" value="F:GTP binding"/>
    <property type="evidence" value="ECO:0007669"/>
    <property type="project" value="InterPro"/>
</dbReference>
<dbReference type="AlphaFoldDB" id="D2VST8"/>
<evidence type="ECO:0000259" key="2">
    <source>
        <dbReference type="Pfam" id="PF00646"/>
    </source>
</evidence>
<dbReference type="SUPFAM" id="SSF81383">
    <property type="entry name" value="F-box domain"/>
    <property type="match status" value="1"/>
</dbReference>
<organism evidence="4">
    <name type="scientific">Naegleria gruberi</name>
    <name type="common">Amoeba</name>
    <dbReference type="NCBI Taxonomy" id="5762"/>
    <lineage>
        <taxon>Eukaryota</taxon>
        <taxon>Discoba</taxon>
        <taxon>Heterolobosea</taxon>
        <taxon>Tetramitia</taxon>
        <taxon>Eutetramitia</taxon>
        <taxon>Vahlkampfiidae</taxon>
        <taxon>Naegleria</taxon>
    </lineage>
</organism>
<dbReference type="RefSeq" id="XP_002672998.1">
    <property type="nucleotide sequence ID" value="XM_002672952.1"/>
</dbReference>
<evidence type="ECO:0000313" key="4">
    <source>
        <dbReference type="Proteomes" id="UP000006671"/>
    </source>
</evidence>
<dbReference type="SMART" id="SM00175">
    <property type="entry name" value="RAB"/>
    <property type="match status" value="1"/>
</dbReference>
<dbReference type="Proteomes" id="UP000006671">
    <property type="component" value="Unassembled WGS sequence"/>
</dbReference>
<dbReference type="SMART" id="SM00174">
    <property type="entry name" value="RHO"/>
    <property type="match status" value="1"/>
</dbReference>
<dbReference type="STRING" id="5762.D2VST8"/>